<accession>A0A1J5P0P8</accession>
<evidence type="ECO:0000256" key="1">
    <source>
        <dbReference type="SAM" id="MobiDB-lite"/>
    </source>
</evidence>
<dbReference type="AlphaFoldDB" id="A0A1J5P0P8"/>
<comment type="caution">
    <text evidence="2">The sequence shown here is derived from an EMBL/GenBank/DDBJ whole genome shotgun (WGS) entry which is preliminary data.</text>
</comment>
<evidence type="ECO:0000313" key="2">
    <source>
        <dbReference type="EMBL" id="OIQ64662.1"/>
    </source>
</evidence>
<proteinExistence type="predicted"/>
<dbReference type="EMBL" id="MLJW01007936">
    <property type="protein sequence ID" value="OIQ64662.1"/>
    <property type="molecule type" value="Genomic_DNA"/>
</dbReference>
<gene>
    <name evidence="2" type="ORF">GALL_537850</name>
</gene>
<reference evidence="2" key="1">
    <citation type="submission" date="2016-10" db="EMBL/GenBank/DDBJ databases">
        <title>Sequence of Gallionella enrichment culture.</title>
        <authorList>
            <person name="Poehlein A."/>
            <person name="Muehling M."/>
            <person name="Daniel R."/>
        </authorList>
    </citation>
    <scope>NUCLEOTIDE SEQUENCE</scope>
</reference>
<sequence length="168" mass="17988">MDAGQDLAALAGQARPHGLEPGVGDDLAAQGLAADSQGDMGLAQTVLRLSEMNQRGDRRAGVLGGADQGRLGRQRGGARRLLVEGTRSAPENEVAADAFRYGRKGPGLHAGAAGQALEIFYYASRRSQLRREPRKSLCDIDFHDATELSADSDLTICRTKSRLVNRQF</sequence>
<protein>
    <submittedName>
        <fullName evidence="2">Uncharacterized protein</fullName>
    </submittedName>
</protein>
<feature type="region of interest" description="Disordered" evidence="1">
    <location>
        <begin position="59"/>
        <end position="86"/>
    </location>
</feature>
<name>A0A1J5P0P8_9ZZZZ</name>
<organism evidence="2">
    <name type="scientific">mine drainage metagenome</name>
    <dbReference type="NCBI Taxonomy" id="410659"/>
    <lineage>
        <taxon>unclassified sequences</taxon>
        <taxon>metagenomes</taxon>
        <taxon>ecological metagenomes</taxon>
    </lineage>
</organism>